<dbReference type="SMART" id="SM01118">
    <property type="entry name" value="CYTH"/>
    <property type="match status" value="1"/>
</dbReference>
<dbReference type="GO" id="GO:0050355">
    <property type="term" value="F:inorganic triphosphate phosphatase activity"/>
    <property type="evidence" value="ECO:0007669"/>
    <property type="project" value="InterPro"/>
</dbReference>
<name>A0A972G092_9GAMM</name>
<dbReference type="CDD" id="cd07756">
    <property type="entry name" value="CYTH-like_Pase_CHAD"/>
    <property type="match status" value="1"/>
</dbReference>
<dbReference type="EMBL" id="JAAXYH010000012">
    <property type="protein sequence ID" value="NMH66433.1"/>
    <property type="molecule type" value="Genomic_DNA"/>
</dbReference>
<dbReference type="InterPro" id="IPR023577">
    <property type="entry name" value="CYTH_domain"/>
</dbReference>
<feature type="domain" description="CYTH" evidence="1">
    <location>
        <begin position="2"/>
        <end position="212"/>
    </location>
</feature>
<dbReference type="SUPFAM" id="SSF55154">
    <property type="entry name" value="CYTH-like phosphatases"/>
    <property type="match status" value="1"/>
</dbReference>
<evidence type="ECO:0000259" key="1">
    <source>
        <dbReference type="PROSITE" id="PS51707"/>
    </source>
</evidence>
<dbReference type="Pfam" id="PF01928">
    <property type="entry name" value="CYTH"/>
    <property type="match status" value="1"/>
</dbReference>
<organism evidence="3 4">
    <name type="scientific">Shewanella salipaludis</name>
    <dbReference type="NCBI Taxonomy" id="2723052"/>
    <lineage>
        <taxon>Bacteria</taxon>
        <taxon>Pseudomonadati</taxon>
        <taxon>Pseudomonadota</taxon>
        <taxon>Gammaproteobacteria</taxon>
        <taxon>Alteromonadales</taxon>
        <taxon>Shewanellaceae</taxon>
        <taxon>Shewanella</taxon>
    </lineage>
</organism>
<dbReference type="PANTHER" id="PTHR39569">
    <property type="entry name" value="INORGANIC TRIPHOSPHATASE"/>
    <property type="match status" value="1"/>
</dbReference>
<dbReference type="InterPro" id="IPR039013">
    <property type="entry name" value="YgiF"/>
</dbReference>
<evidence type="ECO:0000313" key="3">
    <source>
        <dbReference type="EMBL" id="NMH66433.1"/>
    </source>
</evidence>
<feature type="domain" description="CHAD" evidence="2">
    <location>
        <begin position="233"/>
        <end position="487"/>
    </location>
</feature>
<proteinExistence type="predicted"/>
<dbReference type="AlphaFoldDB" id="A0A972G092"/>
<dbReference type="RefSeq" id="WP_169565222.1">
    <property type="nucleotide sequence ID" value="NZ_JAAXYH010000012.1"/>
</dbReference>
<gene>
    <name evidence="3" type="ORF">HC757_14840</name>
</gene>
<dbReference type="InterPro" id="IPR033469">
    <property type="entry name" value="CYTH-like_dom_sf"/>
</dbReference>
<dbReference type="InterPro" id="IPR007899">
    <property type="entry name" value="CHAD_dom"/>
</dbReference>
<protein>
    <submittedName>
        <fullName evidence="3">CYTH and CHAD domain-containing protein</fullName>
    </submittedName>
</protein>
<dbReference type="Gene3D" id="2.40.320.10">
    <property type="entry name" value="Hypothetical Protein Pfu-838710-001"/>
    <property type="match status" value="1"/>
</dbReference>
<sequence length="507" mass="55912">MDAEIELKLFFPPNYQETLIKILDAFPGAEAHAEVQLANGYFDTPELQLRCWDMGLRVRRRDAHREQTIKTSGKVVGGIHSRPEYNVTITQNVPDLSLFPAKIWPEGADVAATQAGLACLFHTDFTRRAWHIKVEGADSACGAGASLVEVALDLGKITAKGRQQAICELEFELLSGDTSALLTLANLVAKRVPVRLGKASKAQRGYQLAASQSVAKGNSQVPQPLDFIALSPELSQTQTLQALVETGLERWQLLEAQLAADNDPCEAVALWTRLRACIRFLRLSLAQFDLLDSMLASGFTRIEAELAFIDQGKTLVGLLGKDANLFAKHPRAQILSDALVQALDGLKLPQRLSGLWALPEYGQLQLALVQQLLRLEASQVPPRAANLKDFADFCQQASWSRLQQAMPVQAKLASQDYLQLANTLDECLLVGLAYGGLYPQALRDEFRAPWQDLAVGIHVLGCYLLLAELSTAAGLDMESWLYDKHQSLLFAMEHSRRSALQNVPYWC</sequence>
<comment type="caution">
    <text evidence="3">The sequence shown here is derived from an EMBL/GenBank/DDBJ whole genome shotgun (WGS) entry which is preliminary data.</text>
</comment>
<dbReference type="Proteomes" id="UP000737113">
    <property type="component" value="Unassembled WGS sequence"/>
</dbReference>
<accession>A0A972G092</accession>
<reference evidence="3" key="1">
    <citation type="submission" date="2020-04" db="EMBL/GenBank/DDBJ databases">
        <title>Description of Shewanella salipaludis sp. nov., isolated from a salt marsh.</title>
        <authorList>
            <person name="Park S."/>
            <person name="Yoon J.-H."/>
        </authorList>
    </citation>
    <scope>NUCLEOTIDE SEQUENCE</scope>
    <source>
        <strain evidence="3">SHSM-M6</strain>
    </source>
</reference>
<dbReference type="GO" id="GO:0046872">
    <property type="term" value="F:metal ion binding"/>
    <property type="evidence" value="ECO:0007669"/>
    <property type="project" value="TreeGrafter"/>
</dbReference>
<dbReference type="PROSITE" id="PS51708">
    <property type="entry name" value="CHAD"/>
    <property type="match status" value="1"/>
</dbReference>
<evidence type="ECO:0000259" key="2">
    <source>
        <dbReference type="PROSITE" id="PS51708"/>
    </source>
</evidence>
<evidence type="ECO:0000313" key="4">
    <source>
        <dbReference type="Proteomes" id="UP000737113"/>
    </source>
</evidence>
<keyword evidence="4" id="KW-1185">Reference proteome</keyword>
<dbReference type="PANTHER" id="PTHR39569:SF1">
    <property type="entry name" value="INORGANIC TRIPHOSPHATASE"/>
    <property type="match status" value="1"/>
</dbReference>
<dbReference type="PROSITE" id="PS51707">
    <property type="entry name" value="CYTH"/>
    <property type="match status" value="1"/>
</dbReference>